<dbReference type="InterPro" id="IPR015943">
    <property type="entry name" value="WD40/YVTN_repeat-like_dom_sf"/>
</dbReference>
<feature type="repeat" description="WD" evidence="5">
    <location>
        <begin position="484"/>
        <end position="525"/>
    </location>
</feature>
<evidence type="ECO:0000256" key="1">
    <source>
        <dbReference type="ARBA" id="ARBA00022574"/>
    </source>
</evidence>
<feature type="repeat" description="WD" evidence="5">
    <location>
        <begin position="530"/>
        <end position="570"/>
    </location>
</feature>
<feature type="region of interest" description="Disordered" evidence="7">
    <location>
        <begin position="416"/>
        <end position="481"/>
    </location>
</feature>
<dbReference type="PANTHER" id="PTHR19879">
    <property type="entry name" value="TRANSCRIPTION INITIATION FACTOR TFIID"/>
    <property type="match status" value="1"/>
</dbReference>
<gene>
    <name evidence="9" type="ORF">MXD59_21660</name>
</gene>
<keyword evidence="9" id="KW-0418">Kinase</keyword>
<dbReference type="Pfam" id="PF00069">
    <property type="entry name" value="Pkinase"/>
    <property type="match status" value="1"/>
</dbReference>
<dbReference type="InterPro" id="IPR020472">
    <property type="entry name" value="WD40_PAC1"/>
</dbReference>
<dbReference type="PROSITE" id="PS00678">
    <property type="entry name" value="WD_REPEATS_1"/>
    <property type="match status" value="4"/>
</dbReference>
<dbReference type="PRINTS" id="PR00320">
    <property type="entry name" value="GPROTEINBRPT"/>
</dbReference>
<evidence type="ECO:0000313" key="9">
    <source>
        <dbReference type="EMBL" id="MCK9878345.1"/>
    </source>
</evidence>
<dbReference type="Pfam" id="PF00400">
    <property type="entry name" value="WD40"/>
    <property type="match status" value="6"/>
</dbReference>
<dbReference type="EMBL" id="JALKFT010000032">
    <property type="protein sequence ID" value="MCK9878345.1"/>
    <property type="molecule type" value="Genomic_DNA"/>
</dbReference>
<feature type="compositionally biased region" description="Gly residues" evidence="7">
    <location>
        <begin position="366"/>
        <end position="376"/>
    </location>
</feature>
<dbReference type="SUPFAM" id="SSF56112">
    <property type="entry name" value="Protein kinase-like (PK-like)"/>
    <property type="match status" value="1"/>
</dbReference>
<feature type="domain" description="Protein kinase" evidence="8">
    <location>
        <begin position="15"/>
        <end position="259"/>
    </location>
</feature>
<dbReference type="InterPro" id="IPR001680">
    <property type="entry name" value="WD40_rpt"/>
</dbReference>
<dbReference type="SMART" id="SM00220">
    <property type="entry name" value="S_TKc"/>
    <property type="match status" value="1"/>
</dbReference>
<dbReference type="InterPro" id="IPR017441">
    <property type="entry name" value="Protein_kinase_ATP_BS"/>
</dbReference>
<evidence type="ECO:0000259" key="8">
    <source>
        <dbReference type="PROSITE" id="PS50011"/>
    </source>
</evidence>
<dbReference type="Gene3D" id="1.10.510.10">
    <property type="entry name" value="Transferase(Phosphotransferase) domain 1"/>
    <property type="match status" value="1"/>
</dbReference>
<keyword evidence="2" id="KW-0677">Repeat</keyword>
<feature type="region of interest" description="Disordered" evidence="7">
    <location>
        <begin position="286"/>
        <end position="381"/>
    </location>
</feature>
<keyword evidence="10" id="KW-1185">Reference proteome</keyword>
<feature type="compositionally biased region" description="Pro residues" evidence="7">
    <location>
        <begin position="293"/>
        <end position="317"/>
    </location>
</feature>
<evidence type="ECO:0000256" key="6">
    <source>
        <dbReference type="PROSITE-ProRule" id="PRU10141"/>
    </source>
</evidence>
<evidence type="ECO:0000256" key="5">
    <source>
        <dbReference type="PROSITE-ProRule" id="PRU00221"/>
    </source>
</evidence>
<dbReference type="RefSeq" id="WP_248826466.1">
    <property type="nucleotide sequence ID" value="NZ_JALKFT010000032.1"/>
</dbReference>
<feature type="repeat" description="WD" evidence="5">
    <location>
        <begin position="575"/>
        <end position="616"/>
    </location>
</feature>
<sequence length="786" mass="80790">MILNEAQLAAALPAYDLGPHLGRGAFGVVLAGRHRELGRDVAIKVLPIRQTGTSEARLLALLDHPHIVRVFDAVTVDDLHLIVMELLPGGTLTRRAAGITTEATCAVGLAVADALECAHRNGVLHRDIKPENILFDRSGLLKVTDFGIAKMVEGAAADASASAVVGTPRYMAPEQLLAGRLSAATDLYSLGTMLYELFSGRPPYGAGLSAPSLIAHHLNVPAPPPDGVPARISQVLMRALAKEPAARQPSAHAFALELAQAAATELGPGWLARSGIPARLDDDIRAAANSHPHPTPGVTPTPGITPTPDVTPTPGVVPPAGETPTASETPTADVTPAPHAFQGAHATPGAPPTPTPTPRPAPDAGGSAGPGSGGSPLAGLRHPSRPVAAAIVIALLAGIGTLLTITLNDGDDSDGAAGTRVATAGTQGPSADPRLTAQPSNDPRLPPPASKEPRSGASPSTSTTDRQPAPPGTRNAPRLLGSPLTAHTAALWTARFSPNGRLMATAGDDQVVLLWDVSDPAAPRDLGTRAITHPGRVEEVAFAPDGRTLAVGGDRTLRLWDISEPTAPRAIGQPLSGHLGYVYSIAFSPDGRRLASGGGNDSLVLWDVSDRTRPVLLTRYDGSTAAVAFAPDGRSLASGNGPRVLLWDASTPNNASPLAELPSAAAAYVYGLAYSPDGRVLATAGDARTVQLWDVTNRATPRPLGPPLTDHTATVVSVAFAPDGRTMATASDDHTVLLWDVTNPAAPSRLGEPLTSPGFISVDFSPDGHTLVTAGGDHLVRLWSVG</sequence>
<dbReference type="PANTHER" id="PTHR19879:SF9">
    <property type="entry name" value="TRANSCRIPTION INITIATION FACTOR TFIID SUBUNIT 5"/>
    <property type="match status" value="1"/>
</dbReference>
<keyword evidence="9" id="KW-0723">Serine/threonine-protein kinase</keyword>
<feature type="repeat" description="WD" evidence="5">
    <location>
        <begin position="662"/>
        <end position="703"/>
    </location>
</feature>
<dbReference type="CDD" id="cd00200">
    <property type="entry name" value="WD40"/>
    <property type="match status" value="1"/>
</dbReference>
<name>A0ABT0K3I8_9ACTN</name>
<keyword evidence="9" id="KW-0808">Transferase</keyword>
<dbReference type="PROSITE" id="PS00108">
    <property type="entry name" value="PROTEIN_KINASE_ST"/>
    <property type="match status" value="1"/>
</dbReference>
<comment type="caution">
    <text evidence="9">The sequence shown here is derived from an EMBL/GenBank/DDBJ whole genome shotgun (WGS) entry which is preliminary data.</text>
</comment>
<feature type="repeat" description="WD" evidence="5">
    <location>
        <begin position="761"/>
        <end position="786"/>
    </location>
</feature>
<proteinExistence type="predicted"/>
<feature type="compositionally biased region" description="Polar residues" evidence="7">
    <location>
        <begin position="457"/>
        <end position="466"/>
    </location>
</feature>
<dbReference type="Proteomes" id="UP001201873">
    <property type="component" value="Unassembled WGS sequence"/>
</dbReference>
<organism evidence="9 10">
    <name type="scientific">Frankia umida</name>
    <dbReference type="NCBI Taxonomy" id="573489"/>
    <lineage>
        <taxon>Bacteria</taxon>
        <taxon>Bacillati</taxon>
        <taxon>Actinomycetota</taxon>
        <taxon>Actinomycetes</taxon>
        <taxon>Frankiales</taxon>
        <taxon>Frankiaceae</taxon>
        <taxon>Frankia</taxon>
    </lineage>
</organism>
<dbReference type="InterPro" id="IPR011009">
    <property type="entry name" value="Kinase-like_dom_sf"/>
</dbReference>
<dbReference type="InterPro" id="IPR000719">
    <property type="entry name" value="Prot_kinase_dom"/>
</dbReference>
<dbReference type="GO" id="GO:0004674">
    <property type="term" value="F:protein serine/threonine kinase activity"/>
    <property type="evidence" value="ECO:0007669"/>
    <property type="project" value="UniProtKB-KW"/>
</dbReference>
<feature type="binding site" evidence="6">
    <location>
        <position position="44"/>
    </location>
    <ligand>
        <name>ATP</name>
        <dbReference type="ChEBI" id="CHEBI:30616"/>
    </ligand>
</feature>
<keyword evidence="1 5" id="KW-0853">WD repeat</keyword>
<dbReference type="Gene3D" id="2.130.10.10">
    <property type="entry name" value="YVTN repeat-like/Quinoprotein amine dehydrogenase"/>
    <property type="match status" value="2"/>
</dbReference>
<keyword evidence="4 6" id="KW-0067">ATP-binding</keyword>
<evidence type="ECO:0000256" key="7">
    <source>
        <dbReference type="SAM" id="MobiDB-lite"/>
    </source>
</evidence>
<keyword evidence="3 6" id="KW-0547">Nucleotide-binding</keyword>
<dbReference type="PROSITE" id="PS50082">
    <property type="entry name" value="WD_REPEATS_2"/>
    <property type="match status" value="6"/>
</dbReference>
<reference evidence="9 10" key="1">
    <citation type="submission" date="2022-04" db="EMBL/GenBank/DDBJ databases">
        <title>Genome diversity in the genus Frankia.</title>
        <authorList>
            <person name="Carlos-Shanley C."/>
            <person name="Hahn D."/>
        </authorList>
    </citation>
    <scope>NUCLEOTIDE SEQUENCE [LARGE SCALE GENOMIC DNA]</scope>
    <source>
        <strain evidence="9 10">Ag45/Mut15</strain>
    </source>
</reference>
<dbReference type="SMART" id="SM00320">
    <property type="entry name" value="WD40"/>
    <property type="match status" value="7"/>
</dbReference>
<dbReference type="PROSITE" id="PS50294">
    <property type="entry name" value="WD_REPEATS_REGION"/>
    <property type="match status" value="5"/>
</dbReference>
<dbReference type="InterPro" id="IPR008271">
    <property type="entry name" value="Ser/Thr_kinase_AS"/>
</dbReference>
<dbReference type="SUPFAM" id="SSF50978">
    <property type="entry name" value="WD40 repeat-like"/>
    <property type="match status" value="1"/>
</dbReference>
<protein>
    <submittedName>
        <fullName evidence="9">Serine/threonine protein kinase</fullName>
    </submittedName>
</protein>
<dbReference type="InterPro" id="IPR036322">
    <property type="entry name" value="WD40_repeat_dom_sf"/>
</dbReference>
<dbReference type="CDD" id="cd14014">
    <property type="entry name" value="STKc_PknB_like"/>
    <property type="match status" value="1"/>
</dbReference>
<evidence type="ECO:0000256" key="3">
    <source>
        <dbReference type="ARBA" id="ARBA00022741"/>
    </source>
</evidence>
<accession>A0ABT0K3I8</accession>
<dbReference type="PROSITE" id="PS00107">
    <property type="entry name" value="PROTEIN_KINASE_ATP"/>
    <property type="match status" value="1"/>
</dbReference>
<evidence type="ECO:0000313" key="10">
    <source>
        <dbReference type="Proteomes" id="UP001201873"/>
    </source>
</evidence>
<dbReference type="PROSITE" id="PS50011">
    <property type="entry name" value="PROTEIN_KINASE_DOM"/>
    <property type="match status" value="1"/>
</dbReference>
<feature type="repeat" description="WD" evidence="5">
    <location>
        <begin position="708"/>
        <end position="749"/>
    </location>
</feature>
<dbReference type="InterPro" id="IPR019775">
    <property type="entry name" value="WD40_repeat_CS"/>
</dbReference>
<feature type="compositionally biased region" description="Low complexity" evidence="7">
    <location>
        <begin position="416"/>
        <end position="428"/>
    </location>
</feature>
<feature type="compositionally biased region" description="Pro residues" evidence="7">
    <location>
        <begin position="349"/>
        <end position="361"/>
    </location>
</feature>
<evidence type="ECO:0000256" key="4">
    <source>
        <dbReference type="ARBA" id="ARBA00022840"/>
    </source>
</evidence>
<evidence type="ECO:0000256" key="2">
    <source>
        <dbReference type="ARBA" id="ARBA00022737"/>
    </source>
</evidence>